<dbReference type="InterPro" id="IPR057326">
    <property type="entry name" value="KR_dom"/>
</dbReference>
<accession>A0A437H2D7</accession>
<dbReference type="AlphaFoldDB" id="A0A437H2D7"/>
<dbReference type="InterPro" id="IPR036291">
    <property type="entry name" value="NAD(P)-bd_dom_sf"/>
</dbReference>
<evidence type="ECO:0000259" key="2">
    <source>
        <dbReference type="SMART" id="SM00822"/>
    </source>
</evidence>
<protein>
    <submittedName>
        <fullName evidence="3">SDR family oxidoreductase</fullName>
    </submittedName>
</protein>
<dbReference type="InterPro" id="IPR002347">
    <property type="entry name" value="SDR_fam"/>
</dbReference>
<dbReference type="PRINTS" id="PR00081">
    <property type="entry name" value="GDHRDH"/>
</dbReference>
<dbReference type="PRINTS" id="PR00080">
    <property type="entry name" value="SDRFAMILY"/>
</dbReference>
<organism evidence="3 4">
    <name type="scientific">Croceicoccus ponticola</name>
    <dbReference type="NCBI Taxonomy" id="2217664"/>
    <lineage>
        <taxon>Bacteria</taxon>
        <taxon>Pseudomonadati</taxon>
        <taxon>Pseudomonadota</taxon>
        <taxon>Alphaproteobacteria</taxon>
        <taxon>Sphingomonadales</taxon>
        <taxon>Erythrobacteraceae</taxon>
        <taxon>Croceicoccus</taxon>
    </lineage>
</organism>
<dbReference type="Proteomes" id="UP000283003">
    <property type="component" value="Unassembled WGS sequence"/>
</dbReference>
<dbReference type="EMBL" id="RXOL01000001">
    <property type="protein sequence ID" value="RVQ69716.1"/>
    <property type="molecule type" value="Genomic_DNA"/>
</dbReference>
<keyword evidence="4" id="KW-1185">Reference proteome</keyword>
<evidence type="ECO:0000313" key="4">
    <source>
        <dbReference type="Proteomes" id="UP000283003"/>
    </source>
</evidence>
<sequence length="247" mass="25938">MDQTQTSPRPAPRVAIVTGAARGIGRGVARDLAMLGHTVISLDRELGNDASVVHVACDVSDPASVNAAVAEVERRFGPVQILINNAGISPAAPDGRALLIEDITDADWRRVLSVNLDGVFHCCRAVLPGMKRSGWGRIVNYSSQGGRMRSQLSGAHYAASKSALFGFTRLLAGQGGAHGITANCIAPGRIETDQSDQFALDDYVAQIPVGRLGRPGDIAAATRYLVSEDAAFVTGAIIDVNGGYFMP</sequence>
<dbReference type="FunFam" id="3.40.50.720:FF:000084">
    <property type="entry name" value="Short-chain dehydrogenase reductase"/>
    <property type="match status" value="1"/>
</dbReference>
<comment type="similarity">
    <text evidence="1">Belongs to the short-chain dehydrogenases/reductases (SDR) family.</text>
</comment>
<dbReference type="PANTHER" id="PTHR42760">
    <property type="entry name" value="SHORT-CHAIN DEHYDROGENASES/REDUCTASES FAMILY MEMBER"/>
    <property type="match status" value="1"/>
</dbReference>
<gene>
    <name evidence="3" type="ORF">EKN06_00120</name>
</gene>
<dbReference type="Pfam" id="PF13561">
    <property type="entry name" value="adh_short_C2"/>
    <property type="match status" value="1"/>
</dbReference>
<dbReference type="GO" id="GO:0030497">
    <property type="term" value="P:fatty acid elongation"/>
    <property type="evidence" value="ECO:0007669"/>
    <property type="project" value="TreeGrafter"/>
</dbReference>
<evidence type="ECO:0000256" key="1">
    <source>
        <dbReference type="ARBA" id="ARBA00006484"/>
    </source>
</evidence>
<dbReference type="SMART" id="SM00822">
    <property type="entry name" value="PKS_KR"/>
    <property type="match status" value="1"/>
</dbReference>
<dbReference type="SUPFAM" id="SSF51735">
    <property type="entry name" value="NAD(P)-binding Rossmann-fold domains"/>
    <property type="match status" value="1"/>
</dbReference>
<comment type="caution">
    <text evidence="3">The sequence shown here is derived from an EMBL/GenBank/DDBJ whole genome shotgun (WGS) entry which is preliminary data.</text>
</comment>
<dbReference type="Gene3D" id="3.40.50.720">
    <property type="entry name" value="NAD(P)-binding Rossmann-like Domain"/>
    <property type="match status" value="1"/>
</dbReference>
<dbReference type="PANTHER" id="PTHR42760:SF40">
    <property type="entry name" value="3-OXOACYL-[ACYL-CARRIER-PROTEIN] REDUCTASE, CHLOROPLASTIC"/>
    <property type="match status" value="1"/>
</dbReference>
<feature type="domain" description="Ketoreductase" evidence="2">
    <location>
        <begin position="13"/>
        <end position="188"/>
    </location>
</feature>
<dbReference type="OrthoDB" id="7500984at2"/>
<dbReference type="GO" id="GO:0016616">
    <property type="term" value="F:oxidoreductase activity, acting on the CH-OH group of donors, NAD or NADP as acceptor"/>
    <property type="evidence" value="ECO:0007669"/>
    <property type="project" value="UniProtKB-ARBA"/>
</dbReference>
<proteinExistence type="inferred from homology"/>
<reference evidence="3 4" key="1">
    <citation type="submission" date="2018-12" db="EMBL/GenBank/DDBJ databases">
        <title>Croceicoccus ponticola sp. nov., a lipolytic bacterium isolated from seawater.</title>
        <authorList>
            <person name="Yoon J.-H."/>
        </authorList>
    </citation>
    <scope>NUCLEOTIDE SEQUENCE [LARGE SCALE GENOMIC DNA]</scope>
    <source>
        <strain evidence="3 4">GM-16</strain>
    </source>
</reference>
<name>A0A437H2D7_9SPHN</name>
<evidence type="ECO:0000313" key="3">
    <source>
        <dbReference type="EMBL" id="RVQ69716.1"/>
    </source>
</evidence>